<dbReference type="KEGG" id="bbat:Bdt_3412"/>
<name>K7ZH39_BDEBC</name>
<dbReference type="HOGENOM" id="CLU_363581_0_0_7"/>
<organism evidence="2 3">
    <name type="scientific">Bdellovibrio bacteriovorus str. Tiberius</name>
    <dbReference type="NCBI Taxonomy" id="1069642"/>
    <lineage>
        <taxon>Bacteria</taxon>
        <taxon>Pseudomonadati</taxon>
        <taxon>Bdellovibrionota</taxon>
        <taxon>Bdellovibrionia</taxon>
        <taxon>Bdellovibrionales</taxon>
        <taxon>Pseudobdellovibrionaceae</taxon>
        <taxon>Bdellovibrio</taxon>
    </lineage>
</organism>
<dbReference type="InterPro" id="IPR002909">
    <property type="entry name" value="IPT_dom"/>
</dbReference>
<dbReference type="Gene3D" id="2.60.40.10">
    <property type="entry name" value="Immunoglobulins"/>
    <property type="match status" value="2"/>
</dbReference>
<evidence type="ECO:0000259" key="1">
    <source>
        <dbReference type="Pfam" id="PF01833"/>
    </source>
</evidence>
<reference evidence="2 3" key="1">
    <citation type="journal article" date="2012" name="BMC Genomics">
        <title>Genome analysis of a simultaneously predatory and prey-independent, novel Bdellovibrio bacteriovorus from the River Tiber, supports in silico predictions of both ancient and recent lateral gene transfer from diverse bacteria.</title>
        <authorList>
            <person name="Hobley L."/>
            <person name="Lerner T.R."/>
            <person name="Williams L.E."/>
            <person name="Lambert C."/>
            <person name="Till R."/>
            <person name="Milner D.S."/>
            <person name="Basford S.M."/>
            <person name="Capeness M.J."/>
            <person name="Fenton A.K."/>
            <person name="Atterbury R.J."/>
            <person name="Harris M.A."/>
            <person name="Sockett R.E."/>
        </authorList>
    </citation>
    <scope>NUCLEOTIDE SEQUENCE [LARGE SCALE GENOMIC DNA]</scope>
    <source>
        <strain evidence="2 3">Tiberius</strain>
    </source>
</reference>
<proteinExistence type="predicted"/>
<dbReference type="EMBL" id="CP002930">
    <property type="protein sequence ID" value="AFY03087.1"/>
    <property type="molecule type" value="Genomic_DNA"/>
</dbReference>
<accession>K7ZH39</accession>
<dbReference type="STRING" id="1069642.Bdt_3412"/>
<dbReference type="InterPro" id="IPR014756">
    <property type="entry name" value="Ig_E-set"/>
</dbReference>
<protein>
    <recommendedName>
        <fullName evidence="1">IPT/TIG domain-containing protein</fullName>
    </recommendedName>
</protein>
<dbReference type="SUPFAM" id="SSF81296">
    <property type="entry name" value="E set domains"/>
    <property type="match status" value="1"/>
</dbReference>
<feature type="domain" description="IPT/TIG" evidence="1">
    <location>
        <begin position="213"/>
        <end position="283"/>
    </location>
</feature>
<dbReference type="AlphaFoldDB" id="K7ZH39"/>
<evidence type="ECO:0000313" key="2">
    <source>
        <dbReference type="EMBL" id="AFY03087.1"/>
    </source>
</evidence>
<sequence length="754" mass="81646">MEEVMLKGLIATSLLLYSGSSYAKAPTKRIYSQSTEKVSYAISKFNTQDNFTIAKIRYSPAQPKQGDKVTVLIELSTDFESNKRIKSGVTAVVGGQKLKLSRRAGTLWTSLPITVHQEGKLAVEVSGYLEDIEANKTLQESLLALQAEIAKLTAEHQRETDPVKKGQLQAVLESKLAQKVDLENMIEASKRPITQKTDTLLVLKQDAPNTTYPNLTGCVPDAGSVSGGTEVVLSGANLLGTTSLQIGETVIEESQMVVGDGEITFTMPGLSKGIYDIILNKQVAGQSVNTILHNAYYAGDISSVGSSGPVAFAGYPKTTTSEVGVMLDGSMSYGAPGETLFYDWSVQSRPVNADPAEGQITNGYGTATPTFMAITEGTYVVSLVVYSGTTQSKPSWTTVTIGPKAGISVVPSSIVGTFTKDKPYVGMFKICNNLEQDGDYQVYLKDIVLLIGSNRGTILRNSCLSFQFISYWKQDGLYSSIPVVMKTPQAFATKIDLSLYSGSEPTLTMHTVYNEHQWMGETNVEMIANSGVVPVNGVYDEDSLTKFELRNRSSLEIYVSTPPDFTYIDGTSGVFEMDMGSGVVVPAEGSADVYLKVKQNGNFGVRNSSSAMLTWNFSSLANNSVSTVVETQKLPSLYNPSKLLDFGDVEEGATSAPLVINIMQDFYSLSTGQWLTEVEDVDADLQGCFEADGEFWPGFPFSVGNNDKISSSSIDIRTYFKPYIDGLCEGSLAFKLRGYQTPILYPLKGNGIIP</sequence>
<dbReference type="Proteomes" id="UP000010074">
    <property type="component" value="Chromosome"/>
</dbReference>
<evidence type="ECO:0000313" key="3">
    <source>
        <dbReference type="Proteomes" id="UP000010074"/>
    </source>
</evidence>
<dbReference type="InterPro" id="IPR013783">
    <property type="entry name" value="Ig-like_fold"/>
</dbReference>
<dbReference type="Pfam" id="PF01833">
    <property type="entry name" value="TIG"/>
    <property type="match status" value="1"/>
</dbReference>
<dbReference type="PATRIC" id="fig|1069642.3.peg.3378"/>
<gene>
    <name evidence="2" type="ORF">Bdt_3412</name>
</gene>